<gene>
    <name evidence="1" type="ORF">BPT24_219</name>
</gene>
<evidence type="ECO:0000313" key="2">
    <source>
        <dbReference type="Proteomes" id="UP000224877"/>
    </source>
</evidence>
<name>A0A1B4XX11_9CAUD</name>
<accession>A0A1B4XX11</accession>
<dbReference type="Proteomes" id="UP000224877">
    <property type="component" value="Segment"/>
</dbReference>
<keyword evidence="2" id="KW-1185">Reference proteome</keyword>
<sequence length="77" mass="8973">MKLVHTKLRKSLKELSRTTESYLVLTSIKQFLMGYSNSILAIENNISSYINDLTLEELLPEFKRVEILNTERRSAKL</sequence>
<organism evidence="1 2">
    <name type="scientific">Tenacibaculum phage pT24</name>
    <dbReference type="NCBI Taxonomy" id="1880590"/>
    <lineage>
        <taxon>Viruses</taxon>
        <taxon>Duplodnaviria</taxon>
        <taxon>Heunggongvirae</taxon>
        <taxon>Uroviricota</taxon>
        <taxon>Caudoviricetes</taxon>
        <taxon>Kungbxnavirus</taxon>
        <taxon>Kungbxnavirus pT24</taxon>
    </lineage>
</organism>
<reference evidence="1 2" key="1">
    <citation type="submission" date="2016-07" db="EMBL/GenBank/DDBJ databases">
        <title>Characterization of three bacteriophages infecting bacteria isolated from shrimp culture pond water.</title>
        <authorList>
            <person name="Khoa H.V."/>
        </authorList>
    </citation>
    <scope>NUCLEOTIDE SEQUENCE [LARGE SCALE GENOMIC DNA]</scope>
</reference>
<evidence type="ECO:0000313" key="1">
    <source>
        <dbReference type="EMBL" id="BAV39343.1"/>
    </source>
</evidence>
<proteinExistence type="predicted"/>
<protein>
    <submittedName>
        <fullName evidence="1">Uncharacterized protein</fullName>
    </submittedName>
</protein>
<dbReference type="EMBL" id="LC168164">
    <property type="protein sequence ID" value="BAV39343.1"/>
    <property type="molecule type" value="Genomic_DNA"/>
</dbReference>